<dbReference type="EMBL" id="ADAS02000071">
    <property type="protein sequence ID" value="OAV92001.1"/>
    <property type="molecule type" value="Genomic_DNA"/>
</dbReference>
<reference evidence="3" key="4">
    <citation type="submission" date="2025-05" db="UniProtKB">
        <authorList>
            <consortium name="EnsemblFungi"/>
        </authorList>
    </citation>
    <scope>IDENTIFICATION</scope>
    <source>
        <strain evidence="3">isolate 1-1 / race 1 (BBBD)</strain>
    </source>
</reference>
<dbReference type="EnsemblFungi" id="PTTG_03593-t43_1">
    <property type="protein sequence ID" value="PTTG_03593-t43_1-p1"/>
    <property type="gene ID" value="PTTG_03593"/>
</dbReference>
<dbReference type="Proteomes" id="UP000005240">
    <property type="component" value="Unassembled WGS sequence"/>
</dbReference>
<sequence>MAVSKAAKAQRRRRRRELKAQESQQDTKSKPTRKLKCKTAGQHLNNDDEIQCLAYNEDEEIQCLNQDEDDEIQCLTGDDDDEIECLTNNDEIQYSTNKDVIQSSTNNNNQSQISTGEENNVEPSNSKDGEINLSLLRQTEDDSSKNEKRANDVVQYVEAAIDDETSDEETLEDNDEAPLQDMWASLFGPPLPIESKQQRFLKSGKSHYQQPVPSPNPLSQRLVPPALPRQTKHDRKKKRIEALGPNNDMMENYLIRNAPIVEKSDPQIDPNLERATLKTPLIQPPAPDPKEADTADLRLTEIQKAYLSAPQAPITKEKSEKARERWEDLNTAITTVTALLKHKAKKDKKFKFPQSMLDNLKEFNSLRFKFTMSGAELPSEAASLATAQSSIRRTSQKNQPQNERSGIYLARAIARQARHIVSHRELLLPKHGNCTNHKSLLDNVKLRESLFKWAALQVPGAVTPITFQSHVVNELLPQFGIDRTISRECATQWMYKLGFRSQVHKKCLYFDGHEQPDVVEARSQYLEKYTMYRKRSRMYDLETFEQSARVDPGVLGAMKETVFIFHDESTIHAKEKPKSTWLLPGTTEIQSKNAGQLIHISDFILETTGRLELSSEQFEESQLDGGTKPLSADAATVIYPGSNGDPWWDMEQLCEQVSKKAIPIFEHLHPDSQAVFIFDCSSAHGAFAKTALQAQNMNLKPGGKQSHLRNSIIPSNDPYIPAHLCGLPQTFSYGTSYPDPKLAGQPKGIQAILEERGLWEHYSSKARKEGKPPLKLQCTVCTTSNMRKDAAEQSAKLLYARFSHSRCPSR</sequence>
<evidence type="ECO:0000313" key="4">
    <source>
        <dbReference type="Proteomes" id="UP000005240"/>
    </source>
</evidence>
<evidence type="ECO:0000313" key="3">
    <source>
        <dbReference type="EnsemblFungi" id="PTTG_03593-t43_1-p1"/>
    </source>
</evidence>
<dbReference type="OrthoDB" id="2505908at2759"/>
<evidence type="ECO:0008006" key="5">
    <source>
        <dbReference type="Google" id="ProtNLM"/>
    </source>
</evidence>
<reference evidence="2" key="2">
    <citation type="submission" date="2016-05" db="EMBL/GenBank/DDBJ databases">
        <title>Comparative analysis highlights variable genome content of wheat rusts and divergence of the mating loci.</title>
        <authorList>
            <person name="Cuomo C.A."/>
            <person name="Bakkeren G."/>
            <person name="Szabo L."/>
            <person name="Khalil H."/>
            <person name="Joly D."/>
            <person name="Goldberg J."/>
            <person name="Young S."/>
            <person name="Zeng Q."/>
            <person name="Fellers J."/>
        </authorList>
    </citation>
    <scope>NUCLEOTIDE SEQUENCE [LARGE SCALE GENOMIC DNA]</scope>
    <source>
        <strain evidence="2">1-1 BBBD Race 1</strain>
    </source>
</reference>
<feature type="compositionally biased region" description="Basic residues" evidence="1">
    <location>
        <begin position="8"/>
        <end position="17"/>
    </location>
</feature>
<feature type="region of interest" description="Disordered" evidence="1">
    <location>
        <begin position="96"/>
        <end position="131"/>
    </location>
</feature>
<dbReference type="PANTHER" id="PTHR35871">
    <property type="entry name" value="EXPRESSED PROTEIN"/>
    <property type="match status" value="1"/>
</dbReference>
<keyword evidence="4" id="KW-1185">Reference proteome</keyword>
<feature type="compositionally biased region" description="Basic residues" evidence="1">
    <location>
        <begin position="230"/>
        <end position="239"/>
    </location>
</feature>
<evidence type="ECO:0000313" key="2">
    <source>
        <dbReference type="EMBL" id="OAV92001.1"/>
    </source>
</evidence>
<organism evidence="2">
    <name type="scientific">Puccinia triticina (isolate 1-1 / race 1 (BBBD))</name>
    <name type="common">Brown leaf rust fungus</name>
    <dbReference type="NCBI Taxonomy" id="630390"/>
    <lineage>
        <taxon>Eukaryota</taxon>
        <taxon>Fungi</taxon>
        <taxon>Dikarya</taxon>
        <taxon>Basidiomycota</taxon>
        <taxon>Pucciniomycotina</taxon>
        <taxon>Pucciniomycetes</taxon>
        <taxon>Pucciniales</taxon>
        <taxon>Pucciniaceae</taxon>
        <taxon>Puccinia</taxon>
    </lineage>
</organism>
<accession>A0A180GHA5</accession>
<reference evidence="2" key="1">
    <citation type="submission" date="2009-11" db="EMBL/GenBank/DDBJ databases">
        <authorList>
            <consortium name="The Broad Institute Genome Sequencing Platform"/>
            <person name="Ward D."/>
            <person name="Feldgarden M."/>
            <person name="Earl A."/>
            <person name="Young S.K."/>
            <person name="Zeng Q."/>
            <person name="Koehrsen M."/>
            <person name="Alvarado L."/>
            <person name="Berlin A."/>
            <person name="Bochicchio J."/>
            <person name="Borenstein D."/>
            <person name="Chapman S.B."/>
            <person name="Chen Z."/>
            <person name="Engels R."/>
            <person name="Freedman E."/>
            <person name="Gellesch M."/>
            <person name="Goldberg J."/>
            <person name="Griggs A."/>
            <person name="Gujja S."/>
            <person name="Heilman E."/>
            <person name="Heiman D."/>
            <person name="Hepburn T."/>
            <person name="Howarth C."/>
            <person name="Jen D."/>
            <person name="Larson L."/>
            <person name="Lewis B."/>
            <person name="Mehta T."/>
            <person name="Park D."/>
            <person name="Pearson M."/>
            <person name="Roberts A."/>
            <person name="Saif S."/>
            <person name="Shea T."/>
            <person name="Shenoy N."/>
            <person name="Sisk P."/>
            <person name="Stolte C."/>
            <person name="Sykes S."/>
            <person name="Thomson T."/>
            <person name="Walk T."/>
            <person name="White J."/>
            <person name="Yandava C."/>
            <person name="Izard J."/>
            <person name="Baranova O.V."/>
            <person name="Blanton J.M."/>
            <person name="Tanner A.C."/>
            <person name="Dewhirst F.E."/>
            <person name="Haas B."/>
            <person name="Nusbaum C."/>
            <person name="Birren B."/>
        </authorList>
    </citation>
    <scope>NUCLEOTIDE SEQUENCE [LARGE SCALE GENOMIC DNA]</scope>
    <source>
        <strain evidence="2">1-1 BBBD Race 1</strain>
    </source>
</reference>
<feature type="region of interest" description="Disordered" evidence="1">
    <location>
        <begin position="1"/>
        <end position="41"/>
    </location>
</feature>
<proteinExistence type="predicted"/>
<feature type="region of interest" description="Disordered" evidence="1">
    <location>
        <begin position="201"/>
        <end position="240"/>
    </location>
</feature>
<reference evidence="3 4" key="3">
    <citation type="journal article" date="2017" name="G3 (Bethesda)">
        <title>Comparative analysis highlights variable genome content of wheat rusts and divergence of the mating loci.</title>
        <authorList>
            <person name="Cuomo C.A."/>
            <person name="Bakkeren G."/>
            <person name="Khalil H.B."/>
            <person name="Panwar V."/>
            <person name="Joly D."/>
            <person name="Linning R."/>
            <person name="Sakthikumar S."/>
            <person name="Song X."/>
            <person name="Adiconis X."/>
            <person name="Fan L."/>
            <person name="Goldberg J.M."/>
            <person name="Levin J.Z."/>
            <person name="Young S."/>
            <person name="Zeng Q."/>
            <person name="Anikster Y."/>
            <person name="Bruce M."/>
            <person name="Wang M."/>
            <person name="Yin C."/>
            <person name="McCallum B."/>
            <person name="Szabo L.J."/>
            <person name="Hulbert S."/>
            <person name="Chen X."/>
            <person name="Fellers J.P."/>
        </authorList>
    </citation>
    <scope>NUCLEOTIDE SEQUENCE</scope>
    <source>
        <strain evidence="4">Isolate 1-1 / race 1 (BBBD)</strain>
        <strain evidence="3">isolate 1-1 / race 1 (BBBD)</strain>
    </source>
</reference>
<dbReference type="VEuPathDB" id="FungiDB:PTTG_03593"/>
<dbReference type="AlphaFoldDB" id="A0A180GHA5"/>
<gene>
    <name evidence="2" type="ORF">PTTG_03593</name>
</gene>
<name>A0A180GHA5_PUCT1</name>
<protein>
    <recommendedName>
        <fullName evidence="5">DDE-1 domain-containing protein</fullName>
    </recommendedName>
</protein>
<dbReference type="PANTHER" id="PTHR35871:SF1">
    <property type="entry name" value="CXC1-LIKE CYSTEINE CLUSTER ASSOCIATED WITH KDZ TRANSPOSASES DOMAIN-CONTAINING PROTEIN"/>
    <property type="match status" value="1"/>
</dbReference>
<dbReference type="STRING" id="630390.A0A180GHA5"/>
<evidence type="ECO:0000256" key="1">
    <source>
        <dbReference type="SAM" id="MobiDB-lite"/>
    </source>
</evidence>
<feature type="compositionally biased region" description="Low complexity" evidence="1">
    <location>
        <begin position="101"/>
        <end position="115"/>
    </location>
</feature>